<dbReference type="GO" id="GO:0005886">
    <property type="term" value="C:plasma membrane"/>
    <property type="evidence" value="ECO:0007669"/>
    <property type="project" value="TreeGrafter"/>
</dbReference>
<dbReference type="Proteomes" id="UP000007875">
    <property type="component" value="Unassembled WGS sequence"/>
</dbReference>
<evidence type="ECO:0000256" key="6">
    <source>
        <dbReference type="SAM" id="Phobius"/>
    </source>
</evidence>
<reference evidence="9" key="1">
    <citation type="submission" date="2003-08" db="EMBL/GenBank/DDBJ databases">
        <authorList>
            <person name="Birren B."/>
            <person name="Nusbaum C."/>
            <person name="Abebe A."/>
            <person name="Abouelleil A."/>
            <person name="Adekoya E."/>
            <person name="Ait-zahra M."/>
            <person name="Allen N."/>
            <person name="Allen T."/>
            <person name="An P."/>
            <person name="Anderson M."/>
            <person name="Anderson S."/>
            <person name="Arachchi H."/>
            <person name="Armbruster J."/>
            <person name="Bachantsang P."/>
            <person name="Baldwin J."/>
            <person name="Barry A."/>
            <person name="Bayul T."/>
            <person name="Blitshsteyn B."/>
            <person name="Bloom T."/>
            <person name="Blye J."/>
            <person name="Boguslavskiy L."/>
            <person name="Borowsky M."/>
            <person name="Boukhgalter B."/>
            <person name="Brunache A."/>
            <person name="Butler J."/>
            <person name="Calixte N."/>
            <person name="Calvo S."/>
            <person name="Camarata J."/>
            <person name="Campo K."/>
            <person name="Chang J."/>
            <person name="Cheshatsang Y."/>
            <person name="Citroen M."/>
            <person name="Collymore A."/>
            <person name="Considine T."/>
            <person name="Cook A."/>
            <person name="Cooke P."/>
            <person name="Corum B."/>
            <person name="Cuomo C."/>
            <person name="David R."/>
            <person name="Dawoe T."/>
            <person name="Degray S."/>
            <person name="Dodge S."/>
            <person name="Dooley K."/>
            <person name="Dorje P."/>
            <person name="Dorjee K."/>
            <person name="Dorris L."/>
            <person name="Duffey N."/>
            <person name="Dupes A."/>
            <person name="Elkins T."/>
            <person name="Engels R."/>
            <person name="Erickson J."/>
            <person name="Farina A."/>
            <person name="Faro S."/>
            <person name="Ferreira P."/>
            <person name="Fischer H."/>
            <person name="Fitzgerald M."/>
            <person name="Foley K."/>
            <person name="Gage D."/>
            <person name="Galagan J."/>
            <person name="Gearin G."/>
            <person name="Gnerre S."/>
            <person name="Gnirke A."/>
            <person name="Goyette A."/>
            <person name="Graham J."/>
            <person name="Grandbois E."/>
            <person name="Gyaltsen K."/>
            <person name="Hafez N."/>
            <person name="Hagopian D."/>
            <person name="Hagos B."/>
            <person name="Hall J."/>
            <person name="Hatcher B."/>
            <person name="Heller A."/>
            <person name="Higgins H."/>
            <person name="Honan T."/>
            <person name="Horn A."/>
            <person name="Houde N."/>
            <person name="Hughes L."/>
            <person name="Hulme W."/>
            <person name="Husby E."/>
            <person name="Iliev I."/>
            <person name="Jaffe D."/>
            <person name="Jones C."/>
            <person name="Kamal M."/>
            <person name="Kamat A."/>
            <person name="Kamvysselis M."/>
            <person name="Karlsson E."/>
            <person name="Kells C."/>
            <person name="Kieu A."/>
            <person name="Kisner P."/>
            <person name="Kodira C."/>
            <person name="Kulbokas E."/>
            <person name="Labutti K."/>
            <person name="Lama D."/>
            <person name="Landers T."/>
            <person name="Leger J."/>
            <person name="Levine S."/>
            <person name="Lewis D."/>
            <person name="Lewis T."/>
            <person name="Lindblad-toh K."/>
            <person name="Liu X."/>
            <person name="Lokyitsang T."/>
            <person name="Lokyitsang Y."/>
            <person name="Lucien O."/>
            <person name="Lui A."/>
            <person name="Ma L.J."/>
            <person name="Mabbitt R."/>
            <person name="Macdonald J."/>
            <person name="Maclean C."/>
            <person name="Major J."/>
            <person name="Manning J."/>
            <person name="Marabella R."/>
            <person name="Maru K."/>
            <person name="Matthews C."/>
            <person name="Mauceli E."/>
            <person name="Mccarthy M."/>
            <person name="Mcdonough S."/>
            <person name="Mcghee T."/>
            <person name="Meldrim J."/>
            <person name="Meneus L."/>
            <person name="Mesirov J."/>
            <person name="Mihalev A."/>
            <person name="Mihova T."/>
            <person name="Mikkelsen T."/>
            <person name="Mlenga V."/>
            <person name="Moru K."/>
            <person name="Mozes J."/>
            <person name="Mulrain L."/>
            <person name="Munson G."/>
            <person name="Naylor J."/>
            <person name="Newes C."/>
            <person name="Nguyen C."/>
            <person name="Nguyen N."/>
            <person name="Nguyen T."/>
            <person name="Nicol R."/>
            <person name="Nielsen C."/>
            <person name="Nizzari M."/>
            <person name="Norbu C."/>
            <person name="Norbu N."/>
            <person name="O'donnell P."/>
            <person name="Okoawo O."/>
            <person name="O'leary S."/>
            <person name="Omotosho B."/>
            <person name="O'neill K."/>
            <person name="Osman S."/>
            <person name="Parker S."/>
            <person name="Perrin D."/>
            <person name="Phunkhang P."/>
            <person name="Piqani B."/>
            <person name="Purcell S."/>
            <person name="Rachupka T."/>
            <person name="Ramasamy U."/>
            <person name="Rameau R."/>
            <person name="Ray V."/>
            <person name="Raymond C."/>
            <person name="Retta R."/>
            <person name="Richardson S."/>
            <person name="Rise C."/>
            <person name="Rodriguez J."/>
            <person name="Rogers J."/>
            <person name="Rogov P."/>
            <person name="Rutman M."/>
            <person name="Schupbach R."/>
            <person name="Seaman C."/>
            <person name="Settipalli S."/>
            <person name="Sharpe T."/>
            <person name="Sheridan J."/>
            <person name="Sherpa N."/>
            <person name="Shi J."/>
            <person name="Smirnov S."/>
            <person name="Smith C."/>
            <person name="Sougnez C."/>
            <person name="Spencer B."/>
            <person name="Stalker J."/>
            <person name="Stange-thomann N."/>
            <person name="Stavropoulos S."/>
            <person name="Stetson K."/>
            <person name="Stone C."/>
            <person name="Stone S."/>
            <person name="Stubbs M."/>
            <person name="Talamas J."/>
            <person name="Tchuinga P."/>
            <person name="Tenzing P."/>
            <person name="Tesfaye S."/>
            <person name="Theodore J."/>
            <person name="Thoulutsang Y."/>
            <person name="Topham K."/>
            <person name="Towey S."/>
            <person name="Tsamla T."/>
            <person name="Tsomo N."/>
            <person name="Vallee D."/>
            <person name="Vassiliev H."/>
            <person name="Venkataraman V."/>
            <person name="Vinson J."/>
            <person name="Vo A."/>
            <person name="Wade C."/>
            <person name="Wang S."/>
            <person name="Wangchuk T."/>
            <person name="Wangdi T."/>
            <person name="Whittaker C."/>
            <person name="Wilkinson J."/>
            <person name="Wu Y."/>
            <person name="Wyman D."/>
            <person name="Yadav S."/>
            <person name="Yang S."/>
            <person name="Yang X."/>
            <person name="Yeager S."/>
            <person name="Yee E."/>
            <person name="Young G."/>
            <person name="Zainoun J."/>
            <person name="Zembeck L."/>
            <person name="Zimmer A."/>
            <person name="Zody M."/>
            <person name="Lander E."/>
        </authorList>
    </citation>
    <scope>NUCLEOTIDE SEQUENCE [LARGE SCALE GENOMIC DNA]</scope>
</reference>
<dbReference type="Pfam" id="PF08016">
    <property type="entry name" value="PKD_channel"/>
    <property type="match status" value="1"/>
</dbReference>
<dbReference type="PANTHER" id="PTHR46730">
    <property type="entry name" value="POLYCYSTIN-1"/>
    <property type="match status" value="1"/>
</dbReference>
<feature type="domain" description="Polycystin cation channel PKD1/PKD2" evidence="7">
    <location>
        <begin position="2"/>
        <end position="113"/>
    </location>
</feature>
<evidence type="ECO:0000256" key="2">
    <source>
        <dbReference type="ARBA" id="ARBA00022692"/>
    </source>
</evidence>
<accession>H2ZJK8</accession>
<dbReference type="STRING" id="51511.ENSCSAVP00000017774"/>
<reference evidence="8" key="2">
    <citation type="submission" date="2025-08" db="UniProtKB">
        <authorList>
            <consortium name="Ensembl"/>
        </authorList>
    </citation>
    <scope>IDENTIFICATION</scope>
</reference>
<name>H2ZJK8_CIOSA</name>
<keyword evidence="2 6" id="KW-0812">Transmembrane</keyword>
<feature type="transmembrane region" description="Helical" evidence="6">
    <location>
        <begin position="20"/>
        <end position="43"/>
    </location>
</feature>
<protein>
    <recommendedName>
        <fullName evidence="7">Polycystin cation channel PKD1/PKD2 domain-containing protein</fullName>
    </recommendedName>
</protein>
<organism evidence="8 9">
    <name type="scientific">Ciona savignyi</name>
    <name type="common">Pacific transparent sea squirt</name>
    <dbReference type="NCBI Taxonomy" id="51511"/>
    <lineage>
        <taxon>Eukaryota</taxon>
        <taxon>Metazoa</taxon>
        <taxon>Chordata</taxon>
        <taxon>Tunicata</taxon>
        <taxon>Ascidiacea</taxon>
        <taxon>Phlebobranchia</taxon>
        <taxon>Cionidae</taxon>
        <taxon>Ciona</taxon>
    </lineage>
</organism>
<comment type="subcellular location">
    <subcellularLocation>
        <location evidence="1">Membrane</location>
        <topology evidence="1">Multi-pass membrane protein</topology>
    </subcellularLocation>
</comment>
<dbReference type="GO" id="GO:0005261">
    <property type="term" value="F:monoatomic cation channel activity"/>
    <property type="evidence" value="ECO:0007669"/>
    <property type="project" value="TreeGrafter"/>
</dbReference>
<dbReference type="HOGENOM" id="CLU_1622676_0_0_1"/>
<keyword evidence="9" id="KW-1185">Reference proteome</keyword>
<dbReference type="Ensembl" id="ENSCSAVT00000017968.1">
    <property type="protein sequence ID" value="ENSCSAVP00000017774.1"/>
    <property type="gene ID" value="ENSCSAVG00000010464.1"/>
</dbReference>
<keyword evidence="4 6" id="KW-1133">Transmembrane helix</keyword>
<evidence type="ECO:0000256" key="4">
    <source>
        <dbReference type="ARBA" id="ARBA00022989"/>
    </source>
</evidence>
<evidence type="ECO:0000313" key="8">
    <source>
        <dbReference type="Ensembl" id="ENSCSAVP00000017774.1"/>
    </source>
</evidence>
<sequence>MRFIRRWSTFGDTIYTGCQYLIGTTFILLVLITGYALFGFLILGLNAPQVVPDFANFQNSLYSMFRALRGQLNTKLFFHVNPAFTVLFFFTFYFGVFIIFCRLFSAIYIQGYKDAKFKLRLAPLDIQDYEMIPYIWQRLKLRLGITKPKQYRPTVRFEGMSTPS</sequence>
<dbReference type="InterPro" id="IPR013122">
    <property type="entry name" value="PKD1_2_channel"/>
</dbReference>
<reference evidence="8" key="3">
    <citation type="submission" date="2025-09" db="UniProtKB">
        <authorList>
            <consortium name="Ensembl"/>
        </authorList>
    </citation>
    <scope>IDENTIFICATION</scope>
</reference>
<feature type="transmembrane region" description="Helical" evidence="6">
    <location>
        <begin position="83"/>
        <end position="109"/>
    </location>
</feature>
<evidence type="ECO:0000313" key="9">
    <source>
        <dbReference type="Proteomes" id="UP000007875"/>
    </source>
</evidence>
<keyword evidence="5 6" id="KW-0472">Membrane</keyword>
<evidence type="ECO:0000259" key="7">
    <source>
        <dbReference type="Pfam" id="PF08016"/>
    </source>
</evidence>
<dbReference type="AlphaFoldDB" id="H2ZJK8"/>
<dbReference type="Gene3D" id="1.10.287.70">
    <property type="match status" value="1"/>
</dbReference>
<evidence type="ECO:0000256" key="3">
    <source>
        <dbReference type="ARBA" id="ARBA00022737"/>
    </source>
</evidence>
<keyword evidence="3" id="KW-0677">Repeat</keyword>
<dbReference type="InParanoid" id="H2ZJK8"/>
<evidence type="ECO:0000256" key="5">
    <source>
        <dbReference type="ARBA" id="ARBA00023136"/>
    </source>
</evidence>
<dbReference type="GeneTree" id="ENSGT00940000164047"/>
<evidence type="ECO:0000256" key="1">
    <source>
        <dbReference type="ARBA" id="ARBA00004141"/>
    </source>
</evidence>
<dbReference type="PANTHER" id="PTHR46730:SF1">
    <property type="entry name" value="PLAT DOMAIN-CONTAINING PROTEIN"/>
    <property type="match status" value="1"/>
</dbReference>
<proteinExistence type="predicted"/>
<dbReference type="eggNOG" id="KOG3599">
    <property type="taxonomic scope" value="Eukaryota"/>
</dbReference>
<dbReference type="GO" id="GO:0006816">
    <property type="term" value="P:calcium ion transport"/>
    <property type="evidence" value="ECO:0007669"/>
    <property type="project" value="TreeGrafter"/>
</dbReference>